<dbReference type="GO" id="GO:0000917">
    <property type="term" value="P:division septum assembly"/>
    <property type="evidence" value="ECO:0007669"/>
    <property type="project" value="UniProtKB-KW"/>
</dbReference>
<evidence type="ECO:0000259" key="7">
    <source>
        <dbReference type="Pfam" id="PF05209"/>
    </source>
</evidence>
<name>A0A485M1A5_9ZZZZ</name>
<accession>A0A485M1A5</accession>
<sequence length="217" mass="23728">MGREMVVFKGTRNGLVIVLDPNREYEEIRNTLLKKMESAKGFFKGAKFSFFNGQQAIPENQKSELENICRQFGLVPNAEEEQAVLKTCFSNNSSRQAVTAPKTVPFSGEAAYLVKRSLRSGQRVQYPGHVVVLGDIHPGAEVVSGGSVMVMGSCRGVVHAGAGGDRSAKVIALRLAPTVICIADRRHAPERDRQAPGPRLARLSGQEIVFEEYQTGR</sequence>
<evidence type="ECO:0000313" key="8">
    <source>
        <dbReference type="EMBL" id="VFU12412.1"/>
    </source>
</evidence>
<comment type="similarity">
    <text evidence="1">Belongs to the MinC family.</text>
</comment>
<dbReference type="GO" id="GO:0051302">
    <property type="term" value="P:regulation of cell division"/>
    <property type="evidence" value="ECO:0007669"/>
    <property type="project" value="InterPro"/>
</dbReference>
<dbReference type="Pfam" id="PF05209">
    <property type="entry name" value="MinC_N"/>
    <property type="match status" value="1"/>
</dbReference>
<evidence type="ECO:0000256" key="5">
    <source>
        <dbReference type="ARBA" id="ARBA00025606"/>
    </source>
</evidence>
<dbReference type="InterPro" id="IPR016098">
    <property type="entry name" value="CAP/MinC_C"/>
</dbReference>
<dbReference type="InterPro" id="IPR036145">
    <property type="entry name" value="MinC_C_sf"/>
</dbReference>
<dbReference type="GO" id="GO:0000902">
    <property type="term" value="P:cell morphogenesis"/>
    <property type="evidence" value="ECO:0007669"/>
    <property type="project" value="InterPro"/>
</dbReference>
<keyword evidence="2" id="KW-0132">Cell division</keyword>
<proteinExistence type="inferred from homology"/>
<dbReference type="Gene3D" id="2.160.20.70">
    <property type="match status" value="1"/>
</dbReference>
<keyword evidence="3" id="KW-0717">Septation</keyword>
<dbReference type="Gene3D" id="3.30.160.540">
    <property type="match status" value="1"/>
</dbReference>
<dbReference type="InterPro" id="IPR007874">
    <property type="entry name" value="MinC_N"/>
</dbReference>
<dbReference type="EMBL" id="CAADRN010000084">
    <property type="protein sequence ID" value="VFU12412.1"/>
    <property type="molecule type" value="Genomic_DNA"/>
</dbReference>
<dbReference type="PANTHER" id="PTHR34108">
    <property type="entry name" value="SEPTUM SITE-DETERMINING PROTEIN MINC"/>
    <property type="match status" value="1"/>
</dbReference>
<dbReference type="InterPro" id="IPR005526">
    <property type="entry name" value="Septum_form_inhib_MinC_C"/>
</dbReference>
<reference evidence="8" key="1">
    <citation type="submission" date="2019-03" db="EMBL/GenBank/DDBJ databases">
        <authorList>
            <person name="Hao L."/>
        </authorList>
    </citation>
    <scope>NUCLEOTIDE SEQUENCE</scope>
</reference>
<dbReference type="InterPro" id="IPR013033">
    <property type="entry name" value="MinC"/>
</dbReference>
<dbReference type="PANTHER" id="PTHR34108:SF1">
    <property type="entry name" value="SEPTUM SITE-DETERMINING PROTEIN MINC"/>
    <property type="match status" value="1"/>
</dbReference>
<organism evidence="8">
    <name type="scientific">anaerobic digester metagenome</name>
    <dbReference type="NCBI Taxonomy" id="1263854"/>
    <lineage>
        <taxon>unclassified sequences</taxon>
        <taxon>metagenomes</taxon>
        <taxon>ecological metagenomes</taxon>
    </lineage>
</organism>
<evidence type="ECO:0000256" key="3">
    <source>
        <dbReference type="ARBA" id="ARBA00023210"/>
    </source>
</evidence>
<dbReference type="SUPFAM" id="SSF63848">
    <property type="entry name" value="Cell-division inhibitor MinC, C-terminal domain"/>
    <property type="match status" value="1"/>
</dbReference>
<comment type="function">
    <text evidence="5">Cell division inhibitor that blocks the formation of polar Z ring septums. Rapidly oscillates between the poles of the cell to destabilize FtsZ filaments that have formed before they mature into polar Z rings. Prevents FtsZ polymerization.</text>
</comment>
<feature type="domain" description="Septum formation inhibitor MinC N-terminal" evidence="7">
    <location>
        <begin position="6"/>
        <end position="76"/>
    </location>
</feature>
<dbReference type="AlphaFoldDB" id="A0A485M1A5"/>
<dbReference type="GO" id="GO:1901891">
    <property type="term" value="P:regulation of cell septum assembly"/>
    <property type="evidence" value="ECO:0007669"/>
    <property type="project" value="InterPro"/>
</dbReference>
<dbReference type="NCBIfam" id="TIGR01222">
    <property type="entry name" value="minC"/>
    <property type="match status" value="1"/>
</dbReference>
<keyword evidence="4" id="KW-0131">Cell cycle</keyword>
<evidence type="ECO:0000256" key="4">
    <source>
        <dbReference type="ARBA" id="ARBA00023306"/>
    </source>
</evidence>
<gene>
    <name evidence="8" type="primary">minC</name>
    <name evidence="8" type="ORF">SCFA_1740003</name>
</gene>
<dbReference type="HAMAP" id="MF_00267">
    <property type="entry name" value="MinC"/>
    <property type="match status" value="1"/>
</dbReference>
<evidence type="ECO:0000256" key="2">
    <source>
        <dbReference type="ARBA" id="ARBA00022618"/>
    </source>
</evidence>
<feature type="domain" description="Septum formation inhibitor MinC C-terminal" evidence="6">
    <location>
        <begin position="114"/>
        <end position="210"/>
    </location>
</feature>
<evidence type="ECO:0000256" key="1">
    <source>
        <dbReference type="ARBA" id="ARBA00006291"/>
    </source>
</evidence>
<protein>
    <submittedName>
        <fullName evidence="8">Putative septum site-determining protein MinC</fullName>
    </submittedName>
</protein>
<dbReference type="Pfam" id="PF03775">
    <property type="entry name" value="MinC_C"/>
    <property type="match status" value="1"/>
</dbReference>
<evidence type="ECO:0000259" key="6">
    <source>
        <dbReference type="Pfam" id="PF03775"/>
    </source>
</evidence>